<comment type="caution">
    <text evidence="2">The sequence shown here is derived from an EMBL/GenBank/DDBJ whole genome shotgun (WGS) entry which is preliminary data.</text>
</comment>
<evidence type="ECO:0000313" key="2">
    <source>
        <dbReference type="EMBL" id="MBC3802833.1"/>
    </source>
</evidence>
<protein>
    <submittedName>
        <fullName evidence="2">UTRA domain-containing protein</fullName>
    </submittedName>
</protein>
<reference evidence="2 3" key="1">
    <citation type="journal article" date="2020" name="mSystems">
        <title>Defining Genomic and Predicted Metabolic Features of the Acetobacterium Genus.</title>
        <authorList>
            <person name="Ross D.E."/>
            <person name="Marshall C.W."/>
            <person name="Gulliver D."/>
            <person name="May H.D."/>
            <person name="Norman R.S."/>
        </authorList>
    </citation>
    <scope>NUCLEOTIDE SEQUENCE [LARGE SCALE GENOMIC DNA]</scope>
    <source>
        <strain evidence="2 3">DSM 8238</strain>
    </source>
</reference>
<organism evidence="2 3">
    <name type="scientific">Acetobacterium fimetarium</name>
    <dbReference type="NCBI Taxonomy" id="52691"/>
    <lineage>
        <taxon>Bacteria</taxon>
        <taxon>Bacillati</taxon>
        <taxon>Bacillota</taxon>
        <taxon>Clostridia</taxon>
        <taxon>Eubacteriales</taxon>
        <taxon>Eubacteriaceae</taxon>
        <taxon>Acetobacterium</taxon>
    </lineage>
</organism>
<dbReference type="Gene3D" id="3.40.1410.10">
    <property type="entry name" value="Chorismate lyase-like"/>
    <property type="match status" value="1"/>
</dbReference>
<dbReference type="Pfam" id="PF07702">
    <property type="entry name" value="UTRA"/>
    <property type="match status" value="1"/>
</dbReference>
<keyword evidence="3" id="KW-1185">Reference proteome</keyword>
<dbReference type="InterPro" id="IPR028978">
    <property type="entry name" value="Chorismate_lyase_/UTRA_dom_sf"/>
</dbReference>
<dbReference type="PANTHER" id="PTHR44846:SF1">
    <property type="entry name" value="MANNOSYL-D-GLYCERATE TRANSPORT_METABOLISM SYSTEM REPRESSOR MNGR-RELATED"/>
    <property type="match status" value="1"/>
</dbReference>
<dbReference type="RefSeq" id="WP_279289647.1">
    <property type="nucleotide sequence ID" value="NZ_WJBC01000001.1"/>
</dbReference>
<dbReference type="EMBL" id="WJBC01000001">
    <property type="protein sequence ID" value="MBC3802833.1"/>
    <property type="molecule type" value="Genomic_DNA"/>
</dbReference>
<accession>A0ABR6WQF1</accession>
<proteinExistence type="predicted"/>
<name>A0ABR6WQF1_9FIRM</name>
<dbReference type="PANTHER" id="PTHR44846">
    <property type="entry name" value="MANNOSYL-D-GLYCERATE TRANSPORT/METABOLISM SYSTEM REPRESSOR MNGR-RELATED"/>
    <property type="match status" value="1"/>
</dbReference>
<evidence type="ECO:0000313" key="3">
    <source>
        <dbReference type="Proteomes" id="UP000603234"/>
    </source>
</evidence>
<evidence type="ECO:0000259" key="1">
    <source>
        <dbReference type="SMART" id="SM00866"/>
    </source>
</evidence>
<gene>
    <name evidence="2" type="ORF">GH808_00050</name>
</gene>
<dbReference type="InterPro" id="IPR011663">
    <property type="entry name" value="UTRA"/>
</dbReference>
<sequence>MLTGSNKESQLMEVEIIRPTAELIYQLRVSPDKRIVVIRHLIYSDGELVAYDTKYIPYFTGIPIVEKEINYITFPEIIASRTSIFDVHRNISISMEMPTVEIAKRLQLQADDPVIVVKQHILDQDRSPIGFGQLYCRYNKCRIEGVSVIGE</sequence>
<dbReference type="Proteomes" id="UP000603234">
    <property type="component" value="Unassembled WGS sequence"/>
</dbReference>
<feature type="domain" description="UbiC transcription regulator-associated" evidence="1">
    <location>
        <begin position="2"/>
        <end position="142"/>
    </location>
</feature>
<dbReference type="SMART" id="SM00866">
    <property type="entry name" value="UTRA"/>
    <property type="match status" value="1"/>
</dbReference>
<dbReference type="InterPro" id="IPR050679">
    <property type="entry name" value="Bact_HTH_transcr_reg"/>
</dbReference>
<dbReference type="SUPFAM" id="SSF64288">
    <property type="entry name" value="Chorismate lyase-like"/>
    <property type="match status" value="1"/>
</dbReference>